<feature type="transmembrane region" description="Helical" evidence="1">
    <location>
        <begin position="197"/>
        <end position="217"/>
    </location>
</feature>
<accession>A0A9P4Q7C7</accession>
<keyword evidence="1" id="KW-1133">Transmembrane helix</keyword>
<keyword evidence="1" id="KW-0812">Transmembrane</keyword>
<comment type="caution">
    <text evidence="2">The sequence shown here is derived from an EMBL/GenBank/DDBJ whole genome shotgun (WGS) entry which is preliminary data.</text>
</comment>
<dbReference type="EMBL" id="MU003786">
    <property type="protein sequence ID" value="KAF2721968.1"/>
    <property type="molecule type" value="Genomic_DNA"/>
</dbReference>
<keyword evidence="1" id="KW-0472">Membrane</keyword>
<organism evidence="2 3">
    <name type="scientific">Polychaeton citri CBS 116435</name>
    <dbReference type="NCBI Taxonomy" id="1314669"/>
    <lineage>
        <taxon>Eukaryota</taxon>
        <taxon>Fungi</taxon>
        <taxon>Dikarya</taxon>
        <taxon>Ascomycota</taxon>
        <taxon>Pezizomycotina</taxon>
        <taxon>Dothideomycetes</taxon>
        <taxon>Dothideomycetidae</taxon>
        <taxon>Capnodiales</taxon>
        <taxon>Capnodiaceae</taxon>
        <taxon>Polychaeton</taxon>
    </lineage>
</organism>
<proteinExistence type="predicted"/>
<gene>
    <name evidence="2" type="ORF">K431DRAFT_293854</name>
</gene>
<sequence length="223" mass="24243">MTVMIRKCPSNPTSVSRQMRGESISQARLSSQAALLILAPSSAGALSANHVDPTRWRQMITQQHWACSSETPRRLHPALPKISCVSAVSDPTTAVAFVGAGAAAGAAASDRPDLVAFALAAATTPRWNHGLCGWRWRAREEFSLSLSRPPPLPILRKRSSLEGNPCLWLARHSYAASRELYQSSAPSTRLARSRYCILPMQLALLATLLLPSLRLLMLHASRS</sequence>
<evidence type="ECO:0000256" key="1">
    <source>
        <dbReference type="SAM" id="Phobius"/>
    </source>
</evidence>
<dbReference type="Proteomes" id="UP000799441">
    <property type="component" value="Unassembled WGS sequence"/>
</dbReference>
<evidence type="ECO:0000313" key="3">
    <source>
        <dbReference type="Proteomes" id="UP000799441"/>
    </source>
</evidence>
<reference evidence="2" key="1">
    <citation type="journal article" date="2020" name="Stud. Mycol.">
        <title>101 Dothideomycetes genomes: a test case for predicting lifestyles and emergence of pathogens.</title>
        <authorList>
            <person name="Haridas S."/>
            <person name="Albert R."/>
            <person name="Binder M."/>
            <person name="Bloem J."/>
            <person name="Labutti K."/>
            <person name="Salamov A."/>
            <person name="Andreopoulos B."/>
            <person name="Baker S."/>
            <person name="Barry K."/>
            <person name="Bills G."/>
            <person name="Bluhm B."/>
            <person name="Cannon C."/>
            <person name="Castanera R."/>
            <person name="Culley D."/>
            <person name="Daum C."/>
            <person name="Ezra D."/>
            <person name="Gonzalez J."/>
            <person name="Henrissat B."/>
            <person name="Kuo A."/>
            <person name="Liang C."/>
            <person name="Lipzen A."/>
            <person name="Lutzoni F."/>
            <person name="Magnuson J."/>
            <person name="Mondo S."/>
            <person name="Nolan M."/>
            <person name="Ohm R."/>
            <person name="Pangilinan J."/>
            <person name="Park H.-J."/>
            <person name="Ramirez L."/>
            <person name="Alfaro M."/>
            <person name="Sun H."/>
            <person name="Tritt A."/>
            <person name="Yoshinaga Y."/>
            <person name="Zwiers L.-H."/>
            <person name="Turgeon B."/>
            <person name="Goodwin S."/>
            <person name="Spatafora J."/>
            <person name="Crous P."/>
            <person name="Grigoriev I."/>
        </authorList>
    </citation>
    <scope>NUCLEOTIDE SEQUENCE</scope>
    <source>
        <strain evidence="2">CBS 116435</strain>
    </source>
</reference>
<keyword evidence="3" id="KW-1185">Reference proteome</keyword>
<evidence type="ECO:0000313" key="2">
    <source>
        <dbReference type="EMBL" id="KAF2721968.1"/>
    </source>
</evidence>
<protein>
    <submittedName>
        <fullName evidence="2">Uncharacterized protein</fullName>
    </submittedName>
</protein>
<dbReference type="AlphaFoldDB" id="A0A9P4Q7C7"/>
<name>A0A9P4Q7C7_9PEZI</name>